<dbReference type="Pfam" id="PF00455">
    <property type="entry name" value="DeoRC"/>
    <property type="match status" value="1"/>
</dbReference>
<dbReference type="InterPro" id="IPR001034">
    <property type="entry name" value="DeoR_HTH"/>
</dbReference>
<evidence type="ECO:0000259" key="4">
    <source>
        <dbReference type="PROSITE" id="PS51000"/>
    </source>
</evidence>
<dbReference type="SMART" id="SM01134">
    <property type="entry name" value="DeoRC"/>
    <property type="match status" value="1"/>
</dbReference>
<evidence type="ECO:0000256" key="1">
    <source>
        <dbReference type="ARBA" id="ARBA00023015"/>
    </source>
</evidence>
<feature type="domain" description="HTH deoR-type" evidence="4">
    <location>
        <begin position="5"/>
        <end position="60"/>
    </location>
</feature>
<dbReference type="InterPro" id="IPR036388">
    <property type="entry name" value="WH-like_DNA-bd_sf"/>
</dbReference>
<dbReference type="InterPro" id="IPR037171">
    <property type="entry name" value="NagB/RpiA_transferase-like"/>
</dbReference>
<dbReference type="AlphaFoldDB" id="A0A5K7WY43"/>
<evidence type="ECO:0000256" key="2">
    <source>
        <dbReference type="ARBA" id="ARBA00023125"/>
    </source>
</evidence>
<dbReference type="InterPro" id="IPR050313">
    <property type="entry name" value="Carb_Metab_HTH_regulators"/>
</dbReference>
<reference evidence="5 6" key="1">
    <citation type="submission" date="2019-09" db="EMBL/GenBank/DDBJ databases">
        <title>Complete genome sequence of Sporolactobacillus terrae 70-3.</title>
        <authorList>
            <person name="Tanaka N."/>
            <person name="Shiwa Y."/>
            <person name="Fujita N."/>
            <person name="Tanasupawat S."/>
        </authorList>
    </citation>
    <scope>NUCLEOTIDE SEQUENCE [LARGE SCALE GENOMIC DNA]</scope>
    <source>
        <strain evidence="5 6">70-3</strain>
    </source>
</reference>
<evidence type="ECO:0000313" key="6">
    <source>
        <dbReference type="Proteomes" id="UP000326951"/>
    </source>
</evidence>
<evidence type="ECO:0000256" key="3">
    <source>
        <dbReference type="ARBA" id="ARBA00023163"/>
    </source>
</evidence>
<dbReference type="PRINTS" id="PR00037">
    <property type="entry name" value="HTHLACR"/>
</dbReference>
<dbReference type="InterPro" id="IPR018356">
    <property type="entry name" value="Tscrpt_reg_HTH_DeoR_CS"/>
</dbReference>
<dbReference type="Gene3D" id="1.10.10.10">
    <property type="entry name" value="Winged helix-like DNA-binding domain superfamily/Winged helix DNA-binding domain"/>
    <property type="match status" value="1"/>
</dbReference>
<dbReference type="PANTHER" id="PTHR30363:SF51">
    <property type="entry name" value="HTH-TYPE TRANSCRIPTIONAL REPRESSOR GLCR"/>
    <property type="match status" value="1"/>
</dbReference>
<dbReference type="Proteomes" id="UP000326951">
    <property type="component" value="Chromosome"/>
</dbReference>
<keyword evidence="3" id="KW-0804">Transcription</keyword>
<dbReference type="InterPro" id="IPR036390">
    <property type="entry name" value="WH_DNA-bd_sf"/>
</dbReference>
<keyword evidence="1" id="KW-0805">Transcription regulation</keyword>
<accession>A0A5K7WY43</accession>
<dbReference type="PANTHER" id="PTHR30363">
    <property type="entry name" value="HTH-TYPE TRANSCRIPTIONAL REGULATOR SRLR-RELATED"/>
    <property type="match status" value="1"/>
</dbReference>
<organism evidence="5 6">
    <name type="scientific">Sporolactobacillus terrae</name>
    <dbReference type="NCBI Taxonomy" id="269673"/>
    <lineage>
        <taxon>Bacteria</taxon>
        <taxon>Bacillati</taxon>
        <taxon>Bacillota</taxon>
        <taxon>Bacilli</taxon>
        <taxon>Bacillales</taxon>
        <taxon>Sporolactobacillaceae</taxon>
        <taxon>Sporolactobacillus</taxon>
    </lineage>
</organism>
<gene>
    <name evidence="5" type="primary">glcR</name>
    <name evidence="5" type="ORF">St703_22400</name>
</gene>
<dbReference type="GO" id="GO:0003700">
    <property type="term" value="F:DNA-binding transcription factor activity"/>
    <property type="evidence" value="ECO:0007669"/>
    <property type="project" value="InterPro"/>
</dbReference>
<evidence type="ECO:0000313" key="5">
    <source>
        <dbReference type="EMBL" id="BBN99535.1"/>
    </source>
</evidence>
<dbReference type="RefSeq" id="WP_028975936.1">
    <property type="nucleotide sequence ID" value="NZ_AP021853.1"/>
</dbReference>
<name>A0A5K7WY43_9BACL</name>
<dbReference type="PROSITE" id="PS51000">
    <property type="entry name" value="HTH_DEOR_2"/>
    <property type="match status" value="1"/>
</dbReference>
<dbReference type="InterPro" id="IPR014036">
    <property type="entry name" value="DeoR-like_C"/>
</dbReference>
<dbReference type="EMBL" id="AP021853">
    <property type="protein sequence ID" value="BBN99535.1"/>
    <property type="molecule type" value="Genomic_DNA"/>
</dbReference>
<dbReference type="Pfam" id="PF08220">
    <property type="entry name" value="HTH_DeoR"/>
    <property type="match status" value="1"/>
</dbReference>
<proteinExistence type="predicted"/>
<dbReference type="PROSITE" id="PS00894">
    <property type="entry name" value="HTH_DEOR_1"/>
    <property type="match status" value="1"/>
</dbReference>
<dbReference type="GO" id="GO:0003677">
    <property type="term" value="F:DNA binding"/>
    <property type="evidence" value="ECO:0007669"/>
    <property type="project" value="UniProtKB-KW"/>
</dbReference>
<dbReference type="SMART" id="SM00420">
    <property type="entry name" value="HTH_DEOR"/>
    <property type="match status" value="1"/>
</dbReference>
<dbReference type="SUPFAM" id="SSF100950">
    <property type="entry name" value="NagB/RpiA/CoA transferase-like"/>
    <property type="match status" value="1"/>
</dbReference>
<dbReference type="SUPFAM" id="SSF46785">
    <property type="entry name" value="Winged helix' DNA-binding domain"/>
    <property type="match status" value="1"/>
</dbReference>
<keyword evidence="2" id="KW-0238">DNA-binding</keyword>
<sequence>MIIYQEERLVTILDVLQKKHSLSVADLCALLHVSRDTARRDIVKLTEQGAAIRTHGGIALPDLKKRILAYRERMKAYSQEKMLIGKKALSFLAPNGTYFLNASTTISCMAKQMHDSVSIFTHSLDVADLLSEDEQSSVYLFGGSFQLRNRFFFSVDSIKQIERLHFDAAFLGAAALGTDGIYYEDEEDAWISRTVSERSDRTLILADHKKCEQMSRFKAFDWDAVDQFITDCKPPEKIDAACKMQGAELILIDSDS</sequence>
<protein>
    <submittedName>
        <fullName evidence="5">HTH-type transcriptional repressor GlcR</fullName>
    </submittedName>
</protein>